<dbReference type="GO" id="GO:0032021">
    <property type="term" value="C:NELF complex"/>
    <property type="evidence" value="ECO:0007669"/>
    <property type="project" value="TreeGrafter"/>
</dbReference>
<keyword evidence="8" id="KW-1185">Reference proteome</keyword>
<reference evidence="9" key="1">
    <citation type="submission" date="2016-06" db="UniProtKB">
        <authorList>
            <consortium name="WormBaseParasite"/>
        </authorList>
    </citation>
    <scope>IDENTIFICATION</scope>
</reference>
<dbReference type="GO" id="GO:0003723">
    <property type="term" value="F:RNA binding"/>
    <property type="evidence" value="ECO:0007669"/>
    <property type="project" value="TreeGrafter"/>
</dbReference>
<protein>
    <submittedName>
        <fullName evidence="9">CCR4-NOT transcription complex subunit 11</fullName>
    </submittedName>
</protein>
<dbReference type="EMBL" id="UYRT01080778">
    <property type="protein sequence ID" value="VDN23368.1"/>
    <property type="molecule type" value="Genomic_DNA"/>
</dbReference>
<evidence type="ECO:0000256" key="2">
    <source>
        <dbReference type="ARBA" id="ARBA00005726"/>
    </source>
</evidence>
<dbReference type="Proteomes" id="UP000271098">
    <property type="component" value="Unassembled WGS sequence"/>
</dbReference>
<gene>
    <name evidence="7" type="ORF">GPUH_LOCUS13993</name>
</gene>
<evidence type="ECO:0000256" key="1">
    <source>
        <dbReference type="ARBA" id="ARBA00004123"/>
    </source>
</evidence>
<evidence type="ECO:0000256" key="6">
    <source>
        <dbReference type="ARBA" id="ARBA00023242"/>
    </source>
</evidence>
<reference evidence="7 8" key="2">
    <citation type="submission" date="2018-11" db="EMBL/GenBank/DDBJ databases">
        <authorList>
            <consortium name="Pathogen Informatics"/>
        </authorList>
    </citation>
    <scope>NUCLEOTIDE SEQUENCE [LARGE SCALE GENOMIC DNA]</scope>
</reference>
<keyword evidence="6" id="KW-0539">Nucleus</keyword>
<dbReference type="InterPro" id="IPR006942">
    <property type="entry name" value="TH1"/>
</dbReference>
<evidence type="ECO:0000256" key="4">
    <source>
        <dbReference type="ARBA" id="ARBA00023015"/>
    </source>
</evidence>
<evidence type="ECO:0000256" key="3">
    <source>
        <dbReference type="ARBA" id="ARBA00022491"/>
    </source>
</evidence>
<dbReference type="OrthoDB" id="511287at2759"/>
<dbReference type="PANTHER" id="PTHR12144:SF0">
    <property type="entry name" value="NEGATIVE ELONGATION FACTOR C_D"/>
    <property type="match status" value="1"/>
</dbReference>
<dbReference type="PANTHER" id="PTHR12144">
    <property type="entry name" value="NEGATIVE ELONGATION FACTOR D"/>
    <property type="match status" value="1"/>
</dbReference>
<name>A0A183DZ52_9BILA</name>
<keyword evidence="5" id="KW-0804">Transcription</keyword>
<sequence length="178" mass="20590">MLHDDFGELEPTHMALLDEIVTKHPSLHTKVFELLSRLYDRQANQMRLTEVIIGRQRCIVDRFIQLLAFGFALPVIEKIYRMFREGQIDVSLVRYFVLEVLNIIEPPYSYEFVETFSPIVLDREILDVATTTKTPAVSDFIRHVSMTSMEKEQPPGRSSAIDSDSEYEVLDCGRVDFS</sequence>
<accession>A0A183DZ52</accession>
<evidence type="ECO:0000313" key="9">
    <source>
        <dbReference type="WBParaSite" id="GPUH_0001400801-mRNA-1"/>
    </source>
</evidence>
<dbReference type="Pfam" id="PF04858">
    <property type="entry name" value="TH1"/>
    <property type="match status" value="1"/>
</dbReference>
<comment type="similarity">
    <text evidence="2">Belongs to the NELF-D family.</text>
</comment>
<organism evidence="9">
    <name type="scientific">Gongylonema pulchrum</name>
    <dbReference type="NCBI Taxonomy" id="637853"/>
    <lineage>
        <taxon>Eukaryota</taxon>
        <taxon>Metazoa</taxon>
        <taxon>Ecdysozoa</taxon>
        <taxon>Nematoda</taxon>
        <taxon>Chromadorea</taxon>
        <taxon>Rhabditida</taxon>
        <taxon>Spirurina</taxon>
        <taxon>Spiruromorpha</taxon>
        <taxon>Spiruroidea</taxon>
        <taxon>Gongylonematidae</taxon>
        <taxon>Gongylonema</taxon>
    </lineage>
</organism>
<comment type="subcellular location">
    <subcellularLocation>
        <location evidence="1">Nucleus</location>
    </subcellularLocation>
</comment>
<evidence type="ECO:0000256" key="5">
    <source>
        <dbReference type="ARBA" id="ARBA00023163"/>
    </source>
</evidence>
<keyword evidence="4" id="KW-0805">Transcription regulation</keyword>
<dbReference type="WBParaSite" id="GPUH_0001400801-mRNA-1">
    <property type="protein sequence ID" value="GPUH_0001400801-mRNA-1"/>
    <property type="gene ID" value="GPUH_0001400801"/>
</dbReference>
<proteinExistence type="inferred from homology"/>
<evidence type="ECO:0000313" key="8">
    <source>
        <dbReference type="Proteomes" id="UP000271098"/>
    </source>
</evidence>
<dbReference type="AlphaFoldDB" id="A0A183DZ52"/>
<dbReference type="GO" id="GO:0034244">
    <property type="term" value="P:negative regulation of transcription elongation by RNA polymerase II"/>
    <property type="evidence" value="ECO:0007669"/>
    <property type="project" value="TreeGrafter"/>
</dbReference>
<keyword evidence="3" id="KW-0678">Repressor</keyword>
<evidence type="ECO:0000313" key="7">
    <source>
        <dbReference type="EMBL" id="VDN23368.1"/>
    </source>
</evidence>